<dbReference type="AlphaFoldDB" id="A0AAF0ZRA6"/>
<evidence type="ECO:0000313" key="3">
    <source>
        <dbReference type="Proteomes" id="UP001234989"/>
    </source>
</evidence>
<organism evidence="2 3">
    <name type="scientific">Solanum verrucosum</name>
    <dbReference type="NCBI Taxonomy" id="315347"/>
    <lineage>
        <taxon>Eukaryota</taxon>
        <taxon>Viridiplantae</taxon>
        <taxon>Streptophyta</taxon>
        <taxon>Embryophyta</taxon>
        <taxon>Tracheophyta</taxon>
        <taxon>Spermatophyta</taxon>
        <taxon>Magnoliopsida</taxon>
        <taxon>eudicotyledons</taxon>
        <taxon>Gunneridae</taxon>
        <taxon>Pentapetalae</taxon>
        <taxon>asterids</taxon>
        <taxon>lamiids</taxon>
        <taxon>Solanales</taxon>
        <taxon>Solanaceae</taxon>
        <taxon>Solanoideae</taxon>
        <taxon>Solaneae</taxon>
        <taxon>Solanum</taxon>
    </lineage>
</organism>
<evidence type="ECO:0000256" key="1">
    <source>
        <dbReference type="SAM" id="MobiDB-lite"/>
    </source>
</evidence>
<reference evidence="2" key="1">
    <citation type="submission" date="2023-08" db="EMBL/GenBank/DDBJ databases">
        <title>A de novo genome assembly of Solanum verrucosum Schlechtendal, a Mexican diploid species geographically isolated from the other diploid A-genome species in potato relatives.</title>
        <authorList>
            <person name="Hosaka K."/>
        </authorList>
    </citation>
    <scope>NUCLEOTIDE SEQUENCE</scope>
    <source>
        <tissue evidence="2">Young leaves</tissue>
    </source>
</reference>
<feature type="compositionally biased region" description="Low complexity" evidence="1">
    <location>
        <begin position="242"/>
        <end position="253"/>
    </location>
</feature>
<feature type="region of interest" description="Disordered" evidence="1">
    <location>
        <begin position="241"/>
        <end position="270"/>
    </location>
</feature>
<gene>
    <name evidence="2" type="ORF">MTR67_039559</name>
</gene>
<feature type="compositionally biased region" description="Polar residues" evidence="1">
    <location>
        <begin position="259"/>
        <end position="270"/>
    </location>
</feature>
<dbReference type="EMBL" id="CP133620">
    <property type="protein sequence ID" value="WMV46174.1"/>
    <property type="molecule type" value="Genomic_DNA"/>
</dbReference>
<protein>
    <submittedName>
        <fullName evidence="2">Uncharacterized protein</fullName>
    </submittedName>
</protein>
<dbReference type="Proteomes" id="UP001234989">
    <property type="component" value="Chromosome 9"/>
</dbReference>
<keyword evidence="3" id="KW-1185">Reference proteome</keyword>
<sequence>MIKVTINDRVELTSYLLKDVAHIWFTRYDRPSSYAFQIKTPRKAYPRNANAHNTNVVPIVPNHRVSNVEFRSTIQLLVQCVTNQKNHQALVPTNNNFEAAAARVQDFVRINSPEFLGSQVGEDPRTSFTRYDLPSSYAFQIKPPRKAYPRNSNSHNANEVPPVLDYKVSNVEFRNTIQLLVQSWRIPKNFIDVVKKINGTMKLTINDWVEFTSCQLKDVPHIWYDLHSSYAFRIKPPRKAYPRNANANNSNAIPPNPDHNVSNVEFQNTL</sequence>
<evidence type="ECO:0000313" key="2">
    <source>
        <dbReference type="EMBL" id="WMV46174.1"/>
    </source>
</evidence>
<proteinExistence type="predicted"/>
<name>A0AAF0ZRA6_SOLVR</name>
<accession>A0AAF0ZRA6</accession>